<dbReference type="PATRIC" id="fig|1449336.4.peg.1170"/>
<evidence type="ECO:0000313" key="2">
    <source>
        <dbReference type="EMBL" id="KRN57890.1"/>
    </source>
</evidence>
<dbReference type="RefSeq" id="WP_034568344.1">
    <property type="nucleotide sequence ID" value="NZ_JQBS01000001.1"/>
</dbReference>
<gene>
    <name evidence="2" type="ORF">IV74_GL001145</name>
</gene>
<dbReference type="Proteomes" id="UP000051658">
    <property type="component" value="Unassembled WGS sequence"/>
</dbReference>
<comment type="caution">
    <text evidence="2">The sequence shown here is derived from an EMBL/GenBank/DDBJ whole genome shotgun (WGS) entry which is preliminary data.</text>
</comment>
<dbReference type="EMBL" id="JQBS01000001">
    <property type="protein sequence ID" value="KRN57890.1"/>
    <property type="molecule type" value="Genomic_DNA"/>
</dbReference>
<accession>A0A0R2HYI8</accession>
<feature type="region of interest" description="Disordered" evidence="1">
    <location>
        <begin position="34"/>
        <end position="100"/>
    </location>
</feature>
<protein>
    <submittedName>
        <fullName evidence="2">Uncharacterized protein</fullName>
    </submittedName>
</protein>
<dbReference type="AlphaFoldDB" id="A0A0R2HYI8"/>
<name>A0A0R2HYI8_CARDV</name>
<proteinExistence type="predicted"/>
<reference evidence="2 3" key="1">
    <citation type="journal article" date="2015" name="Genome Announc.">
        <title>Expanding the biotechnology potential of lactobacilli through comparative genomics of 213 strains and associated genera.</title>
        <authorList>
            <person name="Sun Z."/>
            <person name="Harris H.M."/>
            <person name="McCann A."/>
            <person name="Guo C."/>
            <person name="Argimon S."/>
            <person name="Zhang W."/>
            <person name="Yang X."/>
            <person name="Jeffery I.B."/>
            <person name="Cooney J.C."/>
            <person name="Kagawa T.F."/>
            <person name="Liu W."/>
            <person name="Song Y."/>
            <person name="Salvetti E."/>
            <person name="Wrobel A."/>
            <person name="Rasinkangas P."/>
            <person name="Parkhill J."/>
            <person name="Rea M.C."/>
            <person name="O'Sullivan O."/>
            <person name="Ritari J."/>
            <person name="Douillard F.P."/>
            <person name="Paul Ross R."/>
            <person name="Yang R."/>
            <person name="Briner A.E."/>
            <person name="Felis G.E."/>
            <person name="de Vos W.M."/>
            <person name="Barrangou R."/>
            <person name="Klaenhammer T.R."/>
            <person name="Caufield P.W."/>
            <person name="Cui Y."/>
            <person name="Zhang H."/>
            <person name="O'Toole P.W."/>
        </authorList>
    </citation>
    <scope>NUCLEOTIDE SEQUENCE [LARGE SCALE GENOMIC DNA]</scope>
    <source>
        <strain evidence="2 3">DSM 20623</strain>
    </source>
</reference>
<dbReference type="GeneID" id="89589652"/>
<keyword evidence="3" id="KW-1185">Reference proteome</keyword>
<evidence type="ECO:0000313" key="3">
    <source>
        <dbReference type="Proteomes" id="UP000051658"/>
    </source>
</evidence>
<sequence length="167" mass="18600">MDKLTKYSSIKNWILFGSILSLGYLVPNKVTQAEVQDDPSNEEQNVVRSHPVDPLDPSVEITPVPHQQKQREASFESETEEVNKPQPNRSEIPLPNGEVPERIKVKNAPKYPVKRFCLLENQTVVLTTNEDDEGGGGASDEPSYISQVCAGITGKLLFGVKPNHYEE</sequence>
<organism evidence="2 3">
    <name type="scientific">Carnobacterium divergens DSM 20623</name>
    <dbReference type="NCBI Taxonomy" id="1449336"/>
    <lineage>
        <taxon>Bacteria</taxon>
        <taxon>Bacillati</taxon>
        <taxon>Bacillota</taxon>
        <taxon>Bacilli</taxon>
        <taxon>Lactobacillales</taxon>
        <taxon>Carnobacteriaceae</taxon>
        <taxon>Carnobacterium</taxon>
    </lineage>
</organism>
<evidence type="ECO:0000256" key="1">
    <source>
        <dbReference type="SAM" id="MobiDB-lite"/>
    </source>
</evidence>